<dbReference type="Pfam" id="PF00905">
    <property type="entry name" value="Transpeptidase"/>
    <property type="match status" value="1"/>
</dbReference>
<name>X0X5Z7_9ZZZZ</name>
<dbReference type="GO" id="GO:0008658">
    <property type="term" value="F:penicillin binding"/>
    <property type="evidence" value="ECO:0007669"/>
    <property type="project" value="InterPro"/>
</dbReference>
<reference evidence="10" key="1">
    <citation type="journal article" date="2014" name="Front. Microbiol.">
        <title>High frequency of phylogenetically diverse reductive dehalogenase-homologous genes in deep subseafloor sedimentary metagenomes.</title>
        <authorList>
            <person name="Kawai M."/>
            <person name="Futagami T."/>
            <person name="Toyoda A."/>
            <person name="Takaki Y."/>
            <person name="Nishi S."/>
            <person name="Hori S."/>
            <person name="Arai W."/>
            <person name="Tsubouchi T."/>
            <person name="Morono Y."/>
            <person name="Uchiyama I."/>
            <person name="Ito T."/>
            <person name="Fujiyama A."/>
            <person name="Inagaki F."/>
            <person name="Takami H."/>
        </authorList>
    </citation>
    <scope>NUCLEOTIDE SEQUENCE</scope>
    <source>
        <strain evidence="10">Expedition CK06-06</strain>
    </source>
</reference>
<feature type="non-terminal residue" evidence="10">
    <location>
        <position position="1"/>
    </location>
</feature>
<comment type="caution">
    <text evidence="10">The sequence shown here is derived from an EMBL/GenBank/DDBJ whole genome shotgun (WGS) entry which is preliminary data.</text>
</comment>
<dbReference type="InterPro" id="IPR012338">
    <property type="entry name" value="Beta-lactam/transpept-like"/>
</dbReference>
<dbReference type="GO" id="GO:0008360">
    <property type="term" value="P:regulation of cell shape"/>
    <property type="evidence" value="ECO:0007669"/>
    <property type="project" value="UniProtKB-KW"/>
</dbReference>
<dbReference type="InterPro" id="IPR001460">
    <property type="entry name" value="PCN-bd_Tpept"/>
</dbReference>
<keyword evidence="6" id="KW-1133">Transmembrane helix</keyword>
<keyword evidence="4" id="KW-0133">Cell shape</keyword>
<evidence type="ECO:0000259" key="9">
    <source>
        <dbReference type="Pfam" id="PF00905"/>
    </source>
</evidence>
<dbReference type="SUPFAM" id="SSF56601">
    <property type="entry name" value="beta-lactamase/transpeptidase-like"/>
    <property type="match status" value="1"/>
</dbReference>
<keyword evidence="7" id="KW-0472">Membrane</keyword>
<feature type="domain" description="Penicillin-binding protein transpeptidase" evidence="9">
    <location>
        <begin position="6"/>
        <end position="162"/>
    </location>
</feature>
<protein>
    <recommendedName>
        <fullName evidence="9">Penicillin-binding protein transpeptidase domain-containing protein</fullName>
    </recommendedName>
</protein>
<dbReference type="EMBL" id="BARS01044666">
    <property type="protein sequence ID" value="GAG38644.1"/>
    <property type="molecule type" value="Genomic_DNA"/>
</dbReference>
<keyword evidence="2" id="KW-0808">Transferase</keyword>
<evidence type="ECO:0000256" key="5">
    <source>
        <dbReference type="ARBA" id="ARBA00022984"/>
    </source>
</evidence>
<gene>
    <name evidence="10" type="ORF">S01H1_67440</name>
</gene>
<keyword evidence="1" id="KW-0328">Glycosyltransferase</keyword>
<evidence type="ECO:0000256" key="7">
    <source>
        <dbReference type="ARBA" id="ARBA00023136"/>
    </source>
</evidence>
<evidence type="ECO:0000256" key="3">
    <source>
        <dbReference type="ARBA" id="ARBA00022692"/>
    </source>
</evidence>
<keyword evidence="8" id="KW-0961">Cell wall biogenesis/degradation</keyword>
<evidence type="ECO:0000313" key="10">
    <source>
        <dbReference type="EMBL" id="GAG38644.1"/>
    </source>
</evidence>
<dbReference type="GO" id="GO:0008955">
    <property type="term" value="F:peptidoglycan glycosyltransferase activity"/>
    <property type="evidence" value="ECO:0007669"/>
    <property type="project" value="TreeGrafter"/>
</dbReference>
<evidence type="ECO:0000256" key="4">
    <source>
        <dbReference type="ARBA" id="ARBA00022960"/>
    </source>
</evidence>
<keyword evidence="3" id="KW-0812">Transmembrane</keyword>
<dbReference type="GO" id="GO:0030288">
    <property type="term" value="C:outer membrane-bounded periplasmic space"/>
    <property type="evidence" value="ECO:0007669"/>
    <property type="project" value="TreeGrafter"/>
</dbReference>
<dbReference type="InterPro" id="IPR050396">
    <property type="entry name" value="Glycosyltr_51/Transpeptidase"/>
</dbReference>
<organism evidence="10">
    <name type="scientific">marine sediment metagenome</name>
    <dbReference type="NCBI Taxonomy" id="412755"/>
    <lineage>
        <taxon>unclassified sequences</taxon>
        <taxon>metagenomes</taxon>
        <taxon>ecological metagenomes</taxon>
    </lineage>
</organism>
<feature type="non-terminal residue" evidence="10">
    <location>
        <position position="248"/>
    </location>
</feature>
<dbReference type="AlphaFoldDB" id="X0X5Z7"/>
<dbReference type="GO" id="GO:0071555">
    <property type="term" value="P:cell wall organization"/>
    <property type="evidence" value="ECO:0007669"/>
    <property type="project" value="UniProtKB-KW"/>
</dbReference>
<evidence type="ECO:0000256" key="2">
    <source>
        <dbReference type="ARBA" id="ARBA00022679"/>
    </source>
</evidence>
<evidence type="ECO:0000256" key="6">
    <source>
        <dbReference type="ARBA" id="ARBA00022989"/>
    </source>
</evidence>
<dbReference type="PANTHER" id="PTHR32282">
    <property type="entry name" value="BINDING PROTEIN TRANSPEPTIDASE, PUTATIVE-RELATED"/>
    <property type="match status" value="1"/>
</dbReference>
<dbReference type="GO" id="GO:0009252">
    <property type="term" value="P:peptidoglycan biosynthetic process"/>
    <property type="evidence" value="ECO:0007669"/>
    <property type="project" value="UniProtKB-KW"/>
</dbReference>
<sequence length="248" mass="27061">YKEKFYGPTPFRTGLIKSRNIMTIKILKKIGVKHAIDYARRMGIDSPLSADLSLALGSSGLSLVDLTKAYSVFANGGMLVKPVFITKIIDRNGKILEENQPSFSESISQETAYIMTDLLKAVVTEGTGWRAKALSRPVAGKTGTTNDLRDAWFIGFNPTLVTGVWVGYDDSSPMGKGETGSRAACPIWLNFMREVLKGESIIPFQHPEGVVITKIDARTGLLASPSSQKTHFQAFKKGTEPATYSPKP</sequence>
<dbReference type="Gene3D" id="3.40.710.10">
    <property type="entry name" value="DD-peptidase/beta-lactamase superfamily"/>
    <property type="match status" value="1"/>
</dbReference>
<evidence type="ECO:0000256" key="1">
    <source>
        <dbReference type="ARBA" id="ARBA00022676"/>
    </source>
</evidence>
<evidence type="ECO:0000256" key="8">
    <source>
        <dbReference type="ARBA" id="ARBA00023316"/>
    </source>
</evidence>
<proteinExistence type="predicted"/>
<keyword evidence="5" id="KW-0573">Peptidoglycan synthesis</keyword>
<dbReference type="PANTHER" id="PTHR32282:SF27">
    <property type="entry name" value="PENICILLIN-BINDING PROTEIN 1A"/>
    <property type="match status" value="1"/>
</dbReference>
<accession>X0X5Z7</accession>